<dbReference type="InterPro" id="IPR049278">
    <property type="entry name" value="MS_channel_C"/>
</dbReference>
<dbReference type="SUPFAM" id="SSF82861">
    <property type="entry name" value="Mechanosensitive channel protein MscS (YggB), transmembrane region"/>
    <property type="match status" value="1"/>
</dbReference>
<keyword evidence="5 8" id="KW-1133">Transmembrane helix</keyword>
<evidence type="ECO:0000259" key="9">
    <source>
        <dbReference type="Pfam" id="PF00924"/>
    </source>
</evidence>
<dbReference type="GO" id="GO:0005886">
    <property type="term" value="C:plasma membrane"/>
    <property type="evidence" value="ECO:0007669"/>
    <property type="project" value="UniProtKB-SubCell"/>
</dbReference>
<evidence type="ECO:0000256" key="5">
    <source>
        <dbReference type="ARBA" id="ARBA00022989"/>
    </source>
</evidence>
<evidence type="ECO:0000256" key="1">
    <source>
        <dbReference type="ARBA" id="ARBA00004651"/>
    </source>
</evidence>
<evidence type="ECO:0000313" key="12">
    <source>
        <dbReference type="Proteomes" id="UP000192790"/>
    </source>
</evidence>
<evidence type="ECO:0000256" key="6">
    <source>
        <dbReference type="ARBA" id="ARBA00023136"/>
    </source>
</evidence>
<gene>
    <name evidence="11" type="ORF">SAMN02745168_0293</name>
</gene>
<dbReference type="PANTHER" id="PTHR30221">
    <property type="entry name" value="SMALL-CONDUCTANCE MECHANOSENSITIVE CHANNEL"/>
    <property type="match status" value="1"/>
</dbReference>
<keyword evidence="4 8" id="KW-0812">Transmembrane</keyword>
<dbReference type="Gene3D" id="2.30.30.60">
    <property type="match status" value="1"/>
</dbReference>
<feature type="domain" description="Mechanosensitive ion channel MscS" evidence="9">
    <location>
        <begin position="128"/>
        <end position="192"/>
    </location>
</feature>
<evidence type="ECO:0000259" key="10">
    <source>
        <dbReference type="Pfam" id="PF21082"/>
    </source>
</evidence>
<comment type="subcellular location">
    <subcellularLocation>
        <location evidence="1">Cell membrane</location>
        <topology evidence="1">Multi-pass membrane protein</topology>
    </subcellularLocation>
</comment>
<keyword evidence="3" id="KW-1003">Cell membrane</keyword>
<accession>A0A1W2D0L5</accession>
<dbReference type="PANTHER" id="PTHR30221:SF1">
    <property type="entry name" value="SMALL-CONDUCTANCE MECHANOSENSITIVE CHANNEL"/>
    <property type="match status" value="1"/>
</dbReference>
<organism evidence="11 12">
    <name type="scientific">Papillibacter cinnamivorans DSM 12816</name>
    <dbReference type="NCBI Taxonomy" id="1122930"/>
    <lineage>
        <taxon>Bacteria</taxon>
        <taxon>Bacillati</taxon>
        <taxon>Bacillota</taxon>
        <taxon>Clostridia</taxon>
        <taxon>Eubacteriales</taxon>
        <taxon>Oscillospiraceae</taxon>
        <taxon>Papillibacter</taxon>
    </lineage>
</organism>
<comment type="similarity">
    <text evidence="2">Belongs to the MscS (TC 1.A.23) family.</text>
</comment>
<dbReference type="InterPro" id="IPR023408">
    <property type="entry name" value="MscS_beta-dom_sf"/>
</dbReference>
<dbReference type="InterPro" id="IPR011066">
    <property type="entry name" value="MscS_channel_C_sf"/>
</dbReference>
<keyword evidence="6 8" id="KW-0472">Membrane</keyword>
<evidence type="ECO:0000256" key="8">
    <source>
        <dbReference type="SAM" id="Phobius"/>
    </source>
</evidence>
<dbReference type="InterPro" id="IPR006685">
    <property type="entry name" value="MscS_channel_2nd"/>
</dbReference>
<feature type="domain" description="Mechanosensitive ion channel MscS C-terminal" evidence="10">
    <location>
        <begin position="203"/>
        <end position="294"/>
    </location>
</feature>
<dbReference type="InterPro" id="IPR045275">
    <property type="entry name" value="MscS_archaea/bacteria_type"/>
</dbReference>
<dbReference type="Pfam" id="PF00924">
    <property type="entry name" value="MS_channel_2nd"/>
    <property type="match status" value="1"/>
</dbReference>
<dbReference type="InterPro" id="IPR010920">
    <property type="entry name" value="LSM_dom_sf"/>
</dbReference>
<feature type="region of interest" description="Disordered" evidence="7">
    <location>
        <begin position="304"/>
        <end position="326"/>
    </location>
</feature>
<dbReference type="Gene3D" id="1.10.287.1260">
    <property type="match status" value="1"/>
</dbReference>
<dbReference type="RefSeq" id="WP_084235698.1">
    <property type="nucleotide sequence ID" value="NZ_FWXW01000015.1"/>
</dbReference>
<reference evidence="11 12" key="1">
    <citation type="submission" date="2017-04" db="EMBL/GenBank/DDBJ databases">
        <authorList>
            <person name="Afonso C.L."/>
            <person name="Miller P.J."/>
            <person name="Scott M.A."/>
            <person name="Spackman E."/>
            <person name="Goraichik I."/>
            <person name="Dimitrov K.M."/>
            <person name="Suarez D.L."/>
            <person name="Swayne D.E."/>
        </authorList>
    </citation>
    <scope>NUCLEOTIDE SEQUENCE [LARGE SCALE GENOMIC DNA]</scope>
    <source>
        <strain evidence="11 12">DSM 12816</strain>
    </source>
</reference>
<evidence type="ECO:0000313" key="11">
    <source>
        <dbReference type="EMBL" id="SMC90686.1"/>
    </source>
</evidence>
<dbReference type="EMBL" id="FWXW01000015">
    <property type="protein sequence ID" value="SMC90686.1"/>
    <property type="molecule type" value="Genomic_DNA"/>
</dbReference>
<protein>
    <submittedName>
        <fullName evidence="11">Mechanosensitive ion channel</fullName>
    </submittedName>
</protein>
<dbReference type="Pfam" id="PF21082">
    <property type="entry name" value="MS_channel_3rd"/>
    <property type="match status" value="1"/>
</dbReference>
<feature type="transmembrane region" description="Helical" evidence="8">
    <location>
        <begin position="112"/>
        <end position="139"/>
    </location>
</feature>
<evidence type="ECO:0000256" key="4">
    <source>
        <dbReference type="ARBA" id="ARBA00022692"/>
    </source>
</evidence>
<dbReference type="OrthoDB" id="9809206at2"/>
<feature type="transmembrane region" description="Helical" evidence="8">
    <location>
        <begin position="30"/>
        <end position="51"/>
    </location>
</feature>
<dbReference type="Gene3D" id="3.30.70.100">
    <property type="match status" value="1"/>
</dbReference>
<dbReference type="STRING" id="1122930.SAMN02745168_0293"/>
<sequence length="326" mass="36261">MIYFPYTRFGGRRFAIGAILNYFHLQSGDALYYLVSIALVIVFLFIIRTIINRLFRRAKQVMQQRGHDSSSLNFVRYTLLAIVYFFCITAVADQIPALTSLGTLAKSLLAGSGILAVVIGIAGQEAAGNLVSGIMILIFKPFKIGDIIRYLDKDISGVVEEITLRHTVIRTFENKRLIVPNGTINSQVVENADYGDERICIFLDVGVSYDSDIEKAMAVLARVIRSDPGFLDNRTPGEIEAGAPEVLVRVTSFADSSIQLRGFAWAENPSESFRMKSDMLRAVKREFDAEGIEIPYPHRTVILERKEAKPDGGAGDAKTEHNTDMR</sequence>
<dbReference type="SUPFAM" id="SSF82689">
    <property type="entry name" value="Mechanosensitive channel protein MscS (YggB), C-terminal domain"/>
    <property type="match status" value="1"/>
</dbReference>
<name>A0A1W2D0L5_9FIRM</name>
<keyword evidence="12" id="KW-1185">Reference proteome</keyword>
<dbReference type="Proteomes" id="UP000192790">
    <property type="component" value="Unassembled WGS sequence"/>
</dbReference>
<feature type="transmembrane region" description="Helical" evidence="8">
    <location>
        <begin position="72"/>
        <end position="92"/>
    </location>
</feature>
<dbReference type="GO" id="GO:0008381">
    <property type="term" value="F:mechanosensitive monoatomic ion channel activity"/>
    <property type="evidence" value="ECO:0007669"/>
    <property type="project" value="InterPro"/>
</dbReference>
<dbReference type="InterPro" id="IPR011014">
    <property type="entry name" value="MscS_channel_TM-2"/>
</dbReference>
<proteinExistence type="inferred from homology"/>
<evidence type="ECO:0000256" key="7">
    <source>
        <dbReference type="SAM" id="MobiDB-lite"/>
    </source>
</evidence>
<dbReference type="AlphaFoldDB" id="A0A1W2D0L5"/>
<feature type="compositionally biased region" description="Basic and acidic residues" evidence="7">
    <location>
        <begin position="317"/>
        <end position="326"/>
    </location>
</feature>
<evidence type="ECO:0000256" key="3">
    <source>
        <dbReference type="ARBA" id="ARBA00022475"/>
    </source>
</evidence>
<dbReference type="SUPFAM" id="SSF50182">
    <property type="entry name" value="Sm-like ribonucleoproteins"/>
    <property type="match status" value="1"/>
</dbReference>
<evidence type="ECO:0000256" key="2">
    <source>
        <dbReference type="ARBA" id="ARBA00008017"/>
    </source>
</evidence>